<protein>
    <submittedName>
        <fullName evidence="1">Uncharacterized protein</fullName>
    </submittedName>
</protein>
<dbReference type="EMBL" id="JAQNDK010000005">
    <property type="protein sequence ID" value="MDC0684023.1"/>
    <property type="molecule type" value="Genomic_DNA"/>
</dbReference>
<name>A0ABT5CEJ6_9BACT</name>
<sequence length="105" mass="12160">MLLQRGVELREPLGRHHLPEIVRRERRRAQPLQGRVEAVVVAPPARADLEAPHRLAAPVQRDEQRRRRRGLGREEQRALRVFAPGGGLEREILPGRGGRLLRRRR</sequence>
<organism evidence="1 2">
    <name type="scientific">Sorangium atrum</name>
    <dbReference type="NCBI Taxonomy" id="2995308"/>
    <lineage>
        <taxon>Bacteria</taxon>
        <taxon>Pseudomonadati</taxon>
        <taxon>Myxococcota</taxon>
        <taxon>Polyangia</taxon>
        <taxon>Polyangiales</taxon>
        <taxon>Polyangiaceae</taxon>
        <taxon>Sorangium</taxon>
    </lineage>
</organism>
<comment type="caution">
    <text evidence="1">The sequence shown here is derived from an EMBL/GenBank/DDBJ whole genome shotgun (WGS) entry which is preliminary data.</text>
</comment>
<accession>A0ABT5CEJ6</accession>
<keyword evidence="2" id="KW-1185">Reference proteome</keyword>
<dbReference type="Proteomes" id="UP001217485">
    <property type="component" value="Unassembled WGS sequence"/>
</dbReference>
<reference evidence="1 2" key="1">
    <citation type="submission" date="2023-01" db="EMBL/GenBank/DDBJ databases">
        <title>Minimal conservation of predation-associated metabolite biosynthetic gene clusters underscores biosynthetic potential of Myxococcota including descriptions for ten novel species: Archangium lansinium sp. nov., Myxococcus landrumus sp. nov., Nannocystis bai.</title>
        <authorList>
            <person name="Ahearne A."/>
            <person name="Stevens C."/>
            <person name="Dowd S."/>
        </authorList>
    </citation>
    <scope>NUCLEOTIDE SEQUENCE [LARGE SCALE GENOMIC DNA]</scope>
    <source>
        <strain evidence="1 2">WIWO2</strain>
    </source>
</reference>
<dbReference type="RefSeq" id="WP_272102154.1">
    <property type="nucleotide sequence ID" value="NZ_JAQNDK010000005.1"/>
</dbReference>
<proteinExistence type="predicted"/>
<gene>
    <name evidence="1" type="ORF">POL72_40235</name>
</gene>
<evidence type="ECO:0000313" key="1">
    <source>
        <dbReference type="EMBL" id="MDC0684023.1"/>
    </source>
</evidence>
<evidence type="ECO:0000313" key="2">
    <source>
        <dbReference type="Proteomes" id="UP001217485"/>
    </source>
</evidence>